<evidence type="ECO:0000256" key="2">
    <source>
        <dbReference type="PIRSR" id="PIRSR000137-2"/>
    </source>
</evidence>
<evidence type="ECO:0000313" key="5">
    <source>
        <dbReference type="Proteomes" id="UP000012174"/>
    </source>
</evidence>
<dbReference type="SUPFAM" id="SSF51905">
    <property type="entry name" value="FAD/NAD(P)-binding domain"/>
    <property type="match status" value="1"/>
</dbReference>
<organism evidence="4 5">
    <name type="scientific">Eutypa lata (strain UCR-EL1)</name>
    <name type="common">Grapevine dieback disease fungus</name>
    <name type="synonym">Eutypa armeniacae</name>
    <dbReference type="NCBI Taxonomy" id="1287681"/>
    <lineage>
        <taxon>Eukaryota</taxon>
        <taxon>Fungi</taxon>
        <taxon>Dikarya</taxon>
        <taxon>Ascomycota</taxon>
        <taxon>Pezizomycotina</taxon>
        <taxon>Sordariomycetes</taxon>
        <taxon>Xylariomycetidae</taxon>
        <taxon>Xylariales</taxon>
        <taxon>Diatrypaceae</taxon>
        <taxon>Eutypa</taxon>
    </lineage>
</organism>
<feature type="domain" description="Glucose-methanol-choline oxidoreductase N-terminal" evidence="3">
    <location>
        <begin position="106"/>
        <end position="120"/>
    </location>
</feature>
<dbReference type="eggNOG" id="KOG1238">
    <property type="taxonomic scope" value="Eukaryota"/>
</dbReference>
<dbReference type="GO" id="GO:0016614">
    <property type="term" value="F:oxidoreductase activity, acting on CH-OH group of donors"/>
    <property type="evidence" value="ECO:0007669"/>
    <property type="project" value="InterPro"/>
</dbReference>
<dbReference type="Pfam" id="PF00732">
    <property type="entry name" value="GMC_oxred_N"/>
    <property type="match status" value="1"/>
</dbReference>
<dbReference type="KEGG" id="ela:UCREL1_6534"/>
<evidence type="ECO:0000259" key="3">
    <source>
        <dbReference type="PROSITE" id="PS00624"/>
    </source>
</evidence>
<dbReference type="InterPro" id="IPR000172">
    <property type="entry name" value="GMC_OxRdtase_N"/>
</dbReference>
<dbReference type="HOGENOM" id="CLU_002865_6_1_1"/>
<protein>
    <submittedName>
        <fullName evidence="4">Putative glucose-methanol-choline oxidoreductase protein</fullName>
    </submittedName>
</protein>
<dbReference type="InterPro" id="IPR012132">
    <property type="entry name" value="GMC_OxRdtase"/>
</dbReference>
<dbReference type="AlphaFoldDB" id="M7SPS9"/>
<proteinExistence type="inferred from homology"/>
<dbReference type="InterPro" id="IPR007867">
    <property type="entry name" value="GMC_OxRtase_C"/>
</dbReference>
<dbReference type="EMBL" id="KB706647">
    <property type="protein sequence ID" value="EMR66458.1"/>
    <property type="molecule type" value="Genomic_DNA"/>
</dbReference>
<dbReference type="OMA" id="IGCVIAN"/>
<dbReference type="OrthoDB" id="269227at2759"/>
<dbReference type="Proteomes" id="UP000012174">
    <property type="component" value="Unassembled WGS sequence"/>
</dbReference>
<dbReference type="PIRSF" id="PIRSF000137">
    <property type="entry name" value="Alcohol_oxidase"/>
    <property type="match status" value="1"/>
</dbReference>
<comment type="cofactor">
    <cofactor evidence="2">
        <name>FAD</name>
        <dbReference type="ChEBI" id="CHEBI:57692"/>
    </cofactor>
</comment>
<keyword evidence="2" id="KW-0274">FAD</keyword>
<reference evidence="5" key="1">
    <citation type="journal article" date="2013" name="Genome Announc.">
        <title>Draft genome sequence of the grapevine dieback fungus Eutypa lata UCR-EL1.</title>
        <authorList>
            <person name="Blanco-Ulate B."/>
            <person name="Rolshausen P.E."/>
            <person name="Cantu D."/>
        </authorList>
    </citation>
    <scope>NUCLEOTIDE SEQUENCE [LARGE SCALE GENOMIC DNA]</scope>
    <source>
        <strain evidence="5">UCR-EL1</strain>
    </source>
</reference>
<sequence>METFRSNGHTSTSDPFLDPRGAFNCLATIDPKTKERCSAAAAYYAPIQDRENLHVITNATVEKILFEKISPEADPTVDSRAIGVQYRHNNETKIVTCRKEIIIASGALQSPKLLELSGIGNPELLERHGIPLVQPLSGVGENLHDHLVCGIGFEAVDDLETLDALVRQEPEALQKAFQDYQERQTGLLTSIGLYTYAYLPPVGSRIGKVPGQDRVEKLLDQNRRPEGNSPAIVRARAIHEVAKKTLLSHDQPSGVYFSVITQNVLPPGSHPDSPRAPIPGKFLTLGTMLSQPLSRGSVHITSSDVAGFPSLDPNYGSNPVDIEVMAQQLMYLESLAATLSPLSNLFKKPLRRRDPASESTSIDKARAYVRSSAISMEHPGGTCAMLPRDKDGVLDTQLRVYGIENLRVVDSSAMPLSNIANIQSTVYALAERAADLIKKTHGMQ</sequence>
<evidence type="ECO:0000256" key="1">
    <source>
        <dbReference type="ARBA" id="ARBA00010790"/>
    </source>
</evidence>
<dbReference type="Gene3D" id="3.50.50.60">
    <property type="entry name" value="FAD/NAD(P)-binding domain"/>
    <property type="match status" value="2"/>
</dbReference>
<dbReference type="PROSITE" id="PS00624">
    <property type="entry name" value="GMC_OXRED_2"/>
    <property type="match status" value="1"/>
</dbReference>
<keyword evidence="2" id="KW-0285">Flavoprotein</keyword>
<accession>M7SPS9</accession>
<dbReference type="GO" id="GO:0050660">
    <property type="term" value="F:flavin adenine dinucleotide binding"/>
    <property type="evidence" value="ECO:0007669"/>
    <property type="project" value="InterPro"/>
</dbReference>
<dbReference type="Gene3D" id="3.30.410.10">
    <property type="entry name" value="Cholesterol Oxidase, domain 2"/>
    <property type="match status" value="1"/>
</dbReference>
<feature type="binding site" evidence="2">
    <location>
        <position position="61"/>
    </location>
    <ligand>
        <name>FAD</name>
        <dbReference type="ChEBI" id="CHEBI:57692"/>
    </ligand>
</feature>
<comment type="similarity">
    <text evidence="1">Belongs to the GMC oxidoreductase family.</text>
</comment>
<dbReference type="STRING" id="1287681.M7SPS9"/>
<gene>
    <name evidence="4" type="ORF">UCREL1_6534</name>
</gene>
<dbReference type="PANTHER" id="PTHR11552">
    <property type="entry name" value="GLUCOSE-METHANOL-CHOLINE GMC OXIDOREDUCTASE"/>
    <property type="match status" value="1"/>
</dbReference>
<keyword evidence="5" id="KW-1185">Reference proteome</keyword>
<dbReference type="Pfam" id="PF05199">
    <property type="entry name" value="GMC_oxred_C"/>
    <property type="match status" value="1"/>
</dbReference>
<name>M7SPS9_EUTLA</name>
<dbReference type="InterPro" id="IPR036188">
    <property type="entry name" value="FAD/NAD-bd_sf"/>
</dbReference>
<evidence type="ECO:0000313" key="4">
    <source>
        <dbReference type="EMBL" id="EMR66458.1"/>
    </source>
</evidence>
<dbReference type="PANTHER" id="PTHR11552:SF210">
    <property type="entry name" value="GLUCOSE-METHANOL-CHOLINE OXIDOREDUCTASE N-TERMINAL DOMAIN-CONTAINING PROTEIN-RELATED"/>
    <property type="match status" value="1"/>
</dbReference>
<dbReference type="SUPFAM" id="SSF54373">
    <property type="entry name" value="FAD-linked reductases, C-terminal domain"/>
    <property type="match status" value="1"/>
</dbReference>